<keyword evidence="4" id="KW-1185">Reference proteome</keyword>
<evidence type="ECO:0000256" key="1">
    <source>
        <dbReference type="SAM" id="SignalP"/>
    </source>
</evidence>
<keyword evidence="1" id="KW-0732">Signal</keyword>
<accession>A0A8A4TQT6</accession>
<dbReference type="Proteomes" id="UP000663929">
    <property type="component" value="Chromosome"/>
</dbReference>
<feature type="chain" id="PRO_5035225403" evidence="1">
    <location>
        <begin position="26"/>
        <end position="314"/>
    </location>
</feature>
<feature type="domain" description="SMP-30/Gluconolactonase/LRE-like region" evidence="2">
    <location>
        <begin position="137"/>
        <end position="289"/>
    </location>
</feature>
<evidence type="ECO:0000313" key="3">
    <source>
        <dbReference type="EMBL" id="QTD51893.1"/>
    </source>
</evidence>
<evidence type="ECO:0000313" key="4">
    <source>
        <dbReference type="Proteomes" id="UP000663929"/>
    </source>
</evidence>
<evidence type="ECO:0000259" key="2">
    <source>
        <dbReference type="Pfam" id="PF08450"/>
    </source>
</evidence>
<protein>
    <submittedName>
        <fullName evidence="3">SMP-30/gluconolactonase/LRE family protein</fullName>
    </submittedName>
</protein>
<feature type="signal peptide" evidence="1">
    <location>
        <begin position="1"/>
        <end position="25"/>
    </location>
</feature>
<gene>
    <name evidence="3" type="ORF">J3U87_05425</name>
</gene>
<sequence>MTRFHRFFLVLAGWFCILCLPQAHALNTIANGFSWVENLCFDSKGNLFVSENTHGEIWRIYRGETQYAMELMQDDFKSVLGMAYDPENDEIFAVVVRLDGRWRLPHNYLVGFKADYPGMYRIVAELSCAGNGLALHGGHAYITTAGTFLPGQAAVYRINLDTGIVGTFVNGLTHANGLAIDDATRQLYVGELATGKVHVHDLRDGERLHSVQVLQPLHLEWLDDIVLDAGGQRLYGVDFAKGRVVSVDLNARPDDELPISVVLDDGVTNPTAIAWGRGPGFDSCSLYITEGGGITGLEHNRRVLELRSVRCGSP</sequence>
<dbReference type="InterPro" id="IPR013658">
    <property type="entry name" value="SGL"/>
</dbReference>
<proteinExistence type="predicted"/>
<dbReference type="InterPro" id="IPR011042">
    <property type="entry name" value="6-blade_b-propeller_TolB-like"/>
</dbReference>
<reference evidence="3" key="1">
    <citation type="submission" date="2021-03" db="EMBL/GenBank/DDBJ databases">
        <title>Acanthopleuribacteraceae sp. M133.</title>
        <authorList>
            <person name="Wang G."/>
        </authorList>
    </citation>
    <scope>NUCLEOTIDE SEQUENCE</scope>
    <source>
        <strain evidence="3">M133</strain>
    </source>
</reference>
<dbReference type="AlphaFoldDB" id="A0A8A4TQT6"/>
<organism evidence="3 4">
    <name type="scientific">Sulfidibacter corallicola</name>
    <dbReference type="NCBI Taxonomy" id="2818388"/>
    <lineage>
        <taxon>Bacteria</taxon>
        <taxon>Pseudomonadati</taxon>
        <taxon>Acidobacteriota</taxon>
        <taxon>Holophagae</taxon>
        <taxon>Acanthopleuribacterales</taxon>
        <taxon>Acanthopleuribacteraceae</taxon>
        <taxon>Sulfidibacter</taxon>
    </lineage>
</organism>
<dbReference type="KEGG" id="scor:J3U87_05425"/>
<dbReference type="Pfam" id="PF08450">
    <property type="entry name" value="SGL"/>
    <property type="match status" value="1"/>
</dbReference>
<name>A0A8A4TQT6_SULCO</name>
<dbReference type="SUPFAM" id="SSF101898">
    <property type="entry name" value="NHL repeat"/>
    <property type="match status" value="1"/>
</dbReference>
<dbReference type="EMBL" id="CP071793">
    <property type="protein sequence ID" value="QTD51893.1"/>
    <property type="molecule type" value="Genomic_DNA"/>
</dbReference>
<dbReference type="RefSeq" id="WP_237382010.1">
    <property type="nucleotide sequence ID" value="NZ_CP071793.1"/>
</dbReference>
<dbReference type="Gene3D" id="2.120.10.30">
    <property type="entry name" value="TolB, C-terminal domain"/>
    <property type="match status" value="1"/>
</dbReference>